<dbReference type="InterPro" id="IPR051675">
    <property type="entry name" value="Endo/Exo/Phosphatase_dom_1"/>
</dbReference>
<evidence type="ECO:0000256" key="1">
    <source>
        <dbReference type="SAM" id="SignalP"/>
    </source>
</evidence>
<dbReference type="SMART" id="SM00278">
    <property type="entry name" value="HhH1"/>
    <property type="match status" value="2"/>
</dbReference>
<organism evidence="3 4">
    <name type="scientific">Candidatus Competibacter phosphatis</name>
    <dbReference type="NCBI Taxonomy" id="221280"/>
    <lineage>
        <taxon>Bacteria</taxon>
        <taxon>Pseudomonadati</taxon>
        <taxon>Pseudomonadota</taxon>
        <taxon>Gammaproteobacteria</taxon>
        <taxon>Candidatus Competibacteraceae</taxon>
        <taxon>Candidatus Competibacter</taxon>
    </lineage>
</organism>
<dbReference type="InterPro" id="IPR003583">
    <property type="entry name" value="Hlx-hairpin-Hlx_DNA-bd_motif"/>
</dbReference>
<keyword evidence="1" id="KW-0732">Signal</keyword>
<dbReference type="Gene3D" id="1.10.150.280">
    <property type="entry name" value="AF1531-like domain"/>
    <property type="match status" value="1"/>
</dbReference>
<evidence type="ECO:0000259" key="2">
    <source>
        <dbReference type="SMART" id="SM00278"/>
    </source>
</evidence>
<dbReference type="PANTHER" id="PTHR21180">
    <property type="entry name" value="ENDONUCLEASE/EXONUCLEASE/PHOSPHATASE FAMILY DOMAIN-CONTAINING PROTEIN 1"/>
    <property type="match status" value="1"/>
</dbReference>
<dbReference type="Proteomes" id="UP000760480">
    <property type="component" value="Unassembled WGS sequence"/>
</dbReference>
<feature type="signal peptide" evidence="1">
    <location>
        <begin position="1"/>
        <end position="21"/>
    </location>
</feature>
<feature type="domain" description="Helix-hairpin-helix DNA-binding motif class 1" evidence="2">
    <location>
        <begin position="62"/>
        <end position="81"/>
    </location>
</feature>
<dbReference type="InterPro" id="IPR010994">
    <property type="entry name" value="RuvA_2-like"/>
</dbReference>
<dbReference type="PANTHER" id="PTHR21180:SF32">
    <property type="entry name" value="ENDONUCLEASE_EXONUCLEASE_PHOSPHATASE FAMILY DOMAIN-CONTAINING PROTEIN 1"/>
    <property type="match status" value="1"/>
</dbReference>
<dbReference type="EMBL" id="SPMZ01000015">
    <property type="protein sequence ID" value="NMQ18630.1"/>
    <property type="molecule type" value="Genomic_DNA"/>
</dbReference>
<sequence>MRLINVIFGLLLAFCSAVTFAQAIDINTATAAQLEGLKGIGPKKAAEIVKYREANGPFKSVEDLSKVQGVGAKTLTANKDMLMVGGAAMPATPKMPEVPKAAVPAVPVEPAKQ</sequence>
<gene>
    <name evidence="3" type="ORF">E4P82_05075</name>
</gene>
<dbReference type="InterPro" id="IPR004509">
    <property type="entry name" value="Competence_ComEA_HhH"/>
</dbReference>
<proteinExistence type="predicted"/>
<keyword evidence="4" id="KW-1185">Reference proteome</keyword>
<dbReference type="Pfam" id="PF12836">
    <property type="entry name" value="HHH_3"/>
    <property type="match status" value="1"/>
</dbReference>
<protein>
    <submittedName>
        <fullName evidence="3">Helix-hairpin-helix domain-containing protein</fullName>
    </submittedName>
</protein>
<reference evidence="3 4" key="1">
    <citation type="submission" date="2019-03" db="EMBL/GenBank/DDBJ databases">
        <title>Metabolic reconstructions from genomes of highly enriched 'Candidatus Accumulibacter' and 'Candidatus Competibacter' bioreactor populations.</title>
        <authorList>
            <person name="Annavajhala M.K."/>
            <person name="Welles L."/>
            <person name="Abbas B."/>
            <person name="Sorokin D."/>
            <person name="Park H."/>
            <person name="Van Loosdrecht M."/>
            <person name="Chandran K."/>
        </authorList>
    </citation>
    <scope>NUCLEOTIDE SEQUENCE [LARGE SCALE GENOMIC DNA]</scope>
    <source>
        <strain evidence="3 4">SBR_G</strain>
    </source>
</reference>
<name>A0ABX1TL45_9GAMM</name>
<feature type="chain" id="PRO_5046639589" evidence="1">
    <location>
        <begin position="22"/>
        <end position="113"/>
    </location>
</feature>
<accession>A0ABX1TL45</accession>
<feature type="domain" description="Helix-hairpin-helix DNA-binding motif class 1" evidence="2">
    <location>
        <begin position="32"/>
        <end position="51"/>
    </location>
</feature>
<dbReference type="NCBIfam" id="TIGR00426">
    <property type="entry name" value="competence protein ComEA helix-hairpin-helix repeat region"/>
    <property type="match status" value="1"/>
</dbReference>
<evidence type="ECO:0000313" key="3">
    <source>
        <dbReference type="EMBL" id="NMQ18630.1"/>
    </source>
</evidence>
<comment type="caution">
    <text evidence="3">The sequence shown here is derived from an EMBL/GenBank/DDBJ whole genome shotgun (WGS) entry which is preliminary data.</text>
</comment>
<evidence type="ECO:0000313" key="4">
    <source>
        <dbReference type="Proteomes" id="UP000760480"/>
    </source>
</evidence>
<dbReference type="SUPFAM" id="SSF47781">
    <property type="entry name" value="RuvA domain 2-like"/>
    <property type="match status" value="1"/>
</dbReference>